<sequence length="47" mass="5118">MLKKIILAKVRGFSAKVALDFAKESHLYAKVLTKFAEAPAPPSTTTK</sequence>
<comment type="caution">
    <text evidence="1">The sequence shown here is derived from an EMBL/GenBank/DDBJ whole genome shotgun (WGS) entry which is preliminary data.</text>
</comment>
<keyword evidence="2" id="KW-1185">Reference proteome</keyword>
<accession>A0A6G1X616</accession>
<organism evidence="1 2">
    <name type="scientific">Salinibacillus xinjiangensis</name>
    <dbReference type="NCBI Taxonomy" id="1229268"/>
    <lineage>
        <taxon>Bacteria</taxon>
        <taxon>Bacillati</taxon>
        <taxon>Bacillota</taxon>
        <taxon>Bacilli</taxon>
        <taxon>Bacillales</taxon>
        <taxon>Bacillaceae</taxon>
        <taxon>Salinibacillus</taxon>
    </lineage>
</organism>
<proteinExistence type="predicted"/>
<dbReference type="Proteomes" id="UP000480185">
    <property type="component" value="Unassembled WGS sequence"/>
</dbReference>
<dbReference type="AlphaFoldDB" id="A0A6G1X616"/>
<reference evidence="1 2" key="1">
    <citation type="submission" date="2019-11" db="EMBL/GenBank/DDBJ databases">
        <authorList>
            <person name="Li J."/>
        </authorList>
    </citation>
    <scope>NUCLEOTIDE SEQUENCE [LARGE SCALE GENOMIC DNA]</scope>
    <source>
        <strain evidence="1 2">J4</strain>
    </source>
</reference>
<evidence type="ECO:0000313" key="1">
    <source>
        <dbReference type="EMBL" id="MRG86369.1"/>
    </source>
</evidence>
<gene>
    <name evidence="1" type="ORF">GH754_08510</name>
</gene>
<evidence type="ECO:0000313" key="2">
    <source>
        <dbReference type="Proteomes" id="UP000480185"/>
    </source>
</evidence>
<protein>
    <submittedName>
        <fullName evidence="1">Uncharacterized protein</fullName>
    </submittedName>
</protein>
<name>A0A6G1X616_9BACI</name>
<dbReference type="EMBL" id="WJNH01000004">
    <property type="protein sequence ID" value="MRG86369.1"/>
    <property type="molecule type" value="Genomic_DNA"/>
</dbReference>